<dbReference type="EMBL" id="JAQPYX010000086">
    <property type="protein sequence ID" value="MDC7149929.1"/>
    <property type="molecule type" value="Genomic_DNA"/>
</dbReference>
<reference evidence="3" key="3">
    <citation type="submission" date="2023-01" db="EMBL/GenBank/DDBJ databases">
        <title>Exploring GABA producing Bacteroides strains toward improving mental health.</title>
        <authorList>
            <person name="Yousuf B."/>
            <person name="Bouhlel N.E."/>
            <person name="Mottawea W."/>
            <person name="Hammami R."/>
        </authorList>
    </citation>
    <scope>NUCLEOTIDE SEQUENCE</scope>
    <source>
        <strain evidence="3">UO.H1047</strain>
    </source>
</reference>
<evidence type="ECO:0000256" key="1">
    <source>
        <dbReference type="ARBA" id="ARBA00022801"/>
    </source>
</evidence>
<reference evidence="5" key="1">
    <citation type="submission" date="2017-04" db="EMBL/GenBank/DDBJ databases">
        <title>Function of individual gut microbiota members based on whole genome sequencing of pure cultures obtained from chicken caecum.</title>
        <authorList>
            <person name="Medvecky M."/>
            <person name="Cejkova D."/>
            <person name="Polansky O."/>
            <person name="Karasova D."/>
            <person name="Kubasova T."/>
            <person name="Cizek A."/>
            <person name="Rychlik I."/>
        </authorList>
    </citation>
    <scope>NUCLEOTIDE SEQUENCE [LARGE SCALE GENOMIC DNA]</scope>
    <source>
        <strain evidence="5">An42</strain>
    </source>
</reference>
<dbReference type="NCBIfam" id="TIGR00369">
    <property type="entry name" value="unchar_dom_1"/>
    <property type="match status" value="1"/>
</dbReference>
<evidence type="ECO:0000313" key="3">
    <source>
        <dbReference type="EMBL" id="MDC7149929.1"/>
    </source>
</evidence>
<dbReference type="GO" id="GO:0016289">
    <property type="term" value="F:acyl-CoA hydrolase activity"/>
    <property type="evidence" value="ECO:0007669"/>
    <property type="project" value="UniProtKB-ARBA"/>
</dbReference>
<dbReference type="SUPFAM" id="SSF54637">
    <property type="entry name" value="Thioesterase/thiol ester dehydrase-isomerase"/>
    <property type="match status" value="1"/>
</dbReference>
<dbReference type="Pfam" id="PF03061">
    <property type="entry name" value="4HBT"/>
    <property type="match status" value="1"/>
</dbReference>
<feature type="domain" description="Thioesterase" evidence="2">
    <location>
        <begin position="49"/>
        <end position="122"/>
    </location>
</feature>
<protein>
    <submittedName>
        <fullName evidence="3">PaaI family thioesterase</fullName>
    </submittedName>
    <submittedName>
        <fullName evidence="4">Phenylacetic acid degradation protein</fullName>
    </submittedName>
</protein>
<evidence type="ECO:0000313" key="5">
    <source>
        <dbReference type="Proteomes" id="UP000195975"/>
    </source>
</evidence>
<gene>
    <name evidence="4" type="ORF">B5F96_03130</name>
    <name evidence="3" type="ORF">PQG89_10885</name>
</gene>
<dbReference type="InterPro" id="IPR003736">
    <property type="entry name" value="PAAI_dom"/>
</dbReference>
<dbReference type="Gene3D" id="3.10.129.10">
    <property type="entry name" value="Hotdog Thioesterase"/>
    <property type="match status" value="1"/>
</dbReference>
<dbReference type="AlphaFoldDB" id="A0A9Q5X904"/>
<dbReference type="GeneID" id="93408503"/>
<dbReference type="InterPro" id="IPR006683">
    <property type="entry name" value="Thioestr_dom"/>
</dbReference>
<sequence length="137" mass="15261">MDQEVKERLISRVNTNPYVNHLGIDFTVVEEGRVEARMPLHDEQRQYSGVIHGGVLAALADTIAGFAAYTMLPLDRDVLTAELKISFLRAAWGKELIAKGYVVKPGSHLHFCECEIYCDDKLVSKSSGTFCVVHPQI</sequence>
<evidence type="ECO:0000259" key="2">
    <source>
        <dbReference type="Pfam" id="PF03061"/>
    </source>
</evidence>
<comment type="caution">
    <text evidence="4">The sequence shown here is derived from an EMBL/GenBank/DDBJ whole genome shotgun (WGS) entry which is preliminary data.</text>
</comment>
<proteinExistence type="predicted"/>
<dbReference type="EMBL" id="NFIJ01000002">
    <property type="protein sequence ID" value="OUO06697.1"/>
    <property type="molecule type" value="Genomic_DNA"/>
</dbReference>
<evidence type="ECO:0000313" key="4">
    <source>
        <dbReference type="EMBL" id="OUO06697.1"/>
    </source>
</evidence>
<dbReference type="InterPro" id="IPR029069">
    <property type="entry name" value="HotDog_dom_sf"/>
</dbReference>
<keyword evidence="1" id="KW-0378">Hydrolase</keyword>
<name>A0A9Q5X904_9BACT</name>
<dbReference type="RefSeq" id="WP_008150565.1">
    <property type="nucleotide sequence ID" value="NZ_CABJAU010000008.1"/>
</dbReference>
<dbReference type="Proteomes" id="UP001213646">
    <property type="component" value="Unassembled WGS sequence"/>
</dbReference>
<accession>A0A9Q5X904</accession>
<reference evidence="4" key="2">
    <citation type="journal article" date="2018" name="BMC Genomics">
        <title>Whole genome sequencing and function prediction of 133 gut anaerobes isolated from chicken caecum in pure cultures.</title>
        <authorList>
            <person name="Medvecky M."/>
            <person name="Cejkova D."/>
            <person name="Polansky O."/>
            <person name="Karasova D."/>
            <person name="Kubasova T."/>
            <person name="Cizek A."/>
            <person name="Rychlik I."/>
        </authorList>
    </citation>
    <scope>NUCLEOTIDE SEQUENCE</scope>
    <source>
        <strain evidence="4">An42</strain>
    </source>
</reference>
<organism evidence="4 5">
    <name type="scientific">Parabacteroides johnsonii</name>
    <dbReference type="NCBI Taxonomy" id="387661"/>
    <lineage>
        <taxon>Bacteria</taxon>
        <taxon>Pseudomonadati</taxon>
        <taxon>Bacteroidota</taxon>
        <taxon>Bacteroidia</taxon>
        <taxon>Bacteroidales</taxon>
        <taxon>Tannerellaceae</taxon>
        <taxon>Parabacteroides</taxon>
    </lineage>
</organism>
<dbReference type="Proteomes" id="UP000195975">
    <property type="component" value="Unassembled WGS sequence"/>
</dbReference>
<dbReference type="CDD" id="cd03443">
    <property type="entry name" value="PaaI_thioesterase"/>
    <property type="match status" value="1"/>
</dbReference>
<dbReference type="PANTHER" id="PTHR43240">
    <property type="entry name" value="1,4-DIHYDROXY-2-NAPHTHOYL-COA THIOESTERASE 1"/>
    <property type="match status" value="1"/>
</dbReference>